<gene>
    <name evidence="8" type="ORF">OCBIM_22021290mg</name>
</gene>
<dbReference type="Pfam" id="PF00002">
    <property type="entry name" value="7tm_2"/>
    <property type="match status" value="1"/>
</dbReference>
<proteinExistence type="predicted"/>
<evidence type="ECO:0000256" key="4">
    <source>
        <dbReference type="ARBA" id="ARBA00023136"/>
    </source>
</evidence>
<dbReference type="GO" id="GO:0016020">
    <property type="term" value="C:membrane"/>
    <property type="evidence" value="ECO:0007669"/>
    <property type="project" value="UniProtKB-SubCell"/>
</dbReference>
<dbReference type="InterPro" id="IPR053231">
    <property type="entry name" value="GPCR_LN-TM7"/>
</dbReference>
<evidence type="ECO:0000313" key="8">
    <source>
        <dbReference type="EMBL" id="KOF84825.1"/>
    </source>
</evidence>
<evidence type="ECO:0000256" key="6">
    <source>
        <dbReference type="SAM" id="SignalP"/>
    </source>
</evidence>
<feature type="chain" id="PRO_5005583571" description="G-protein coupled receptors family 2 profile 2 domain-containing protein" evidence="6">
    <location>
        <begin position="22"/>
        <end position="661"/>
    </location>
</feature>
<feature type="transmembrane region" description="Helical" evidence="5">
    <location>
        <begin position="565"/>
        <end position="589"/>
    </location>
</feature>
<keyword evidence="2 5" id="KW-0812">Transmembrane</keyword>
<feature type="transmembrane region" description="Helical" evidence="5">
    <location>
        <begin position="475"/>
        <end position="496"/>
    </location>
</feature>
<dbReference type="InterPro" id="IPR000832">
    <property type="entry name" value="GPCR_2_secretin-like"/>
</dbReference>
<dbReference type="Gene3D" id="1.20.1070.10">
    <property type="entry name" value="Rhodopsin 7-helix transmembrane proteins"/>
    <property type="match status" value="1"/>
</dbReference>
<feature type="transmembrane region" description="Helical" evidence="5">
    <location>
        <begin position="426"/>
        <end position="447"/>
    </location>
</feature>
<evidence type="ECO:0000256" key="1">
    <source>
        <dbReference type="ARBA" id="ARBA00004141"/>
    </source>
</evidence>
<evidence type="ECO:0000256" key="2">
    <source>
        <dbReference type="ARBA" id="ARBA00022692"/>
    </source>
</evidence>
<dbReference type="CDD" id="cd15039">
    <property type="entry name" value="7tmB3_Methuselah-like"/>
    <property type="match status" value="1"/>
</dbReference>
<dbReference type="PRINTS" id="PR00249">
    <property type="entry name" value="GPCRSECRETIN"/>
</dbReference>
<evidence type="ECO:0000256" key="5">
    <source>
        <dbReference type="SAM" id="Phobius"/>
    </source>
</evidence>
<feature type="domain" description="G-protein coupled receptors family 2 profile 2" evidence="7">
    <location>
        <begin position="367"/>
        <end position="618"/>
    </location>
</feature>
<feature type="transmembrane region" description="Helical" evidence="5">
    <location>
        <begin position="522"/>
        <end position="544"/>
    </location>
</feature>
<evidence type="ECO:0000259" key="7">
    <source>
        <dbReference type="PROSITE" id="PS50261"/>
    </source>
</evidence>
<organism evidence="8">
    <name type="scientific">Octopus bimaculoides</name>
    <name type="common">California two-spotted octopus</name>
    <dbReference type="NCBI Taxonomy" id="37653"/>
    <lineage>
        <taxon>Eukaryota</taxon>
        <taxon>Metazoa</taxon>
        <taxon>Spiralia</taxon>
        <taxon>Lophotrochozoa</taxon>
        <taxon>Mollusca</taxon>
        <taxon>Cephalopoda</taxon>
        <taxon>Coleoidea</taxon>
        <taxon>Octopodiformes</taxon>
        <taxon>Octopoda</taxon>
        <taxon>Incirrata</taxon>
        <taxon>Octopodidae</taxon>
        <taxon>Octopus</taxon>
    </lineage>
</organism>
<dbReference type="AlphaFoldDB" id="A0A0L8H7T3"/>
<reference evidence="8" key="1">
    <citation type="submission" date="2015-07" db="EMBL/GenBank/DDBJ databases">
        <title>MeaNS - Measles Nucleotide Surveillance Program.</title>
        <authorList>
            <person name="Tran T."/>
            <person name="Druce J."/>
        </authorList>
    </citation>
    <scope>NUCLEOTIDE SEQUENCE</scope>
    <source>
        <strain evidence="8">UCB-OBI-ISO-001</strain>
        <tissue evidence="8">Gonad</tissue>
    </source>
</reference>
<dbReference type="OrthoDB" id="6134459at2759"/>
<dbReference type="EMBL" id="KQ419026">
    <property type="protein sequence ID" value="KOF84825.1"/>
    <property type="molecule type" value="Genomic_DNA"/>
</dbReference>
<keyword evidence="6" id="KW-0732">Signal</keyword>
<sequence length="661" mass="76104">MEMYVTGFLMFILLINHTVQTSTINRTETFNCPPVLCSESPRTDRCSCQQDCYLYDECCSDFLNYTNSDLEPPYPSMYYSCNNINGENYYQFDRCPPDYDVTDHVNNCENPNSDEQLHDVPAFGKTSQKLYRNLYCALCHGEEYILWKISYQYFSGNDDPKITGAMTFTNESFEVENQVPSREINQYLYKCTPYISECTLHNPNSTLENLCKNKPMRLVDANNTAFRNVYCALCNGFEIDDIKCYISIPIYSFPFYEVHYSLITLFDVSNKPQKMQNEMLLRDSCVKNTLYDKNTQECRQISANSTLNCTTTRLNESEYYITNDGLLYLNNTHLLLNQSDFGFDEDGTIIICVKDIINVLRKYSDVEAYITLVGLIFSIPALAITIIIYLCIPDLHTLPGKLLISLLSALFVAELLFLISSQVTTSTILCTSLAIVIHYSFLASFFWMNVLSFDAWYTFSGLTQLRSKGKGTKRFVLYSLYAWICPLVIVTISLIFEYTPGNHGLSPEYGNGICWITNGKSLLWLFAFPVMLILCLNTTAFILTTRGLYMSRKLSAKYLSKHNKLEFIVCIKLFFIMGLTWTFAFLYTFTQIEEFSLIFCILNSFIGLFICLSFLFTKIVCRNILKTFRHISKWLPTESSEMSSTSERTLSTQIPTKVTFE</sequence>
<name>A0A0L8H7T3_OCTBM</name>
<dbReference type="GO" id="GO:0007166">
    <property type="term" value="P:cell surface receptor signaling pathway"/>
    <property type="evidence" value="ECO:0007669"/>
    <property type="project" value="InterPro"/>
</dbReference>
<dbReference type="PANTHER" id="PTHR45902">
    <property type="entry name" value="LATROPHILIN RECEPTOR-LIKE PROTEIN A"/>
    <property type="match status" value="1"/>
</dbReference>
<feature type="signal peptide" evidence="6">
    <location>
        <begin position="1"/>
        <end position="21"/>
    </location>
</feature>
<dbReference type="STRING" id="37653.A0A0L8H7T3"/>
<dbReference type="GO" id="GO:0004930">
    <property type="term" value="F:G protein-coupled receptor activity"/>
    <property type="evidence" value="ECO:0007669"/>
    <property type="project" value="InterPro"/>
</dbReference>
<comment type="subcellular location">
    <subcellularLocation>
        <location evidence="1">Membrane</location>
        <topology evidence="1">Multi-pass membrane protein</topology>
    </subcellularLocation>
</comment>
<keyword evidence="4 5" id="KW-0472">Membrane</keyword>
<dbReference type="InterPro" id="IPR017981">
    <property type="entry name" value="GPCR_2-like_7TM"/>
</dbReference>
<evidence type="ECO:0000256" key="3">
    <source>
        <dbReference type="ARBA" id="ARBA00022989"/>
    </source>
</evidence>
<dbReference type="PROSITE" id="PS50261">
    <property type="entry name" value="G_PROTEIN_RECEP_F2_4"/>
    <property type="match status" value="1"/>
</dbReference>
<feature type="transmembrane region" description="Helical" evidence="5">
    <location>
        <begin position="595"/>
        <end position="616"/>
    </location>
</feature>
<keyword evidence="3 5" id="KW-1133">Transmembrane helix</keyword>
<dbReference type="PANTHER" id="PTHR45902:SF4">
    <property type="entry name" value="G-PROTEIN COUPLED RECEPTORS FAMILY 2 PROFILE 2 DOMAIN-CONTAINING PROTEIN"/>
    <property type="match status" value="1"/>
</dbReference>
<feature type="transmembrane region" description="Helical" evidence="5">
    <location>
        <begin position="402"/>
        <end position="420"/>
    </location>
</feature>
<accession>A0A0L8H7T3</accession>
<feature type="transmembrane region" description="Helical" evidence="5">
    <location>
        <begin position="368"/>
        <end position="390"/>
    </location>
</feature>
<protein>
    <recommendedName>
        <fullName evidence="7">G-protein coupled receptors family 2 profile 2 domain-containing protein</fullName>
    </recommendedName>
</protein>